<evidence type="ECO:0000313" key="1">
    <source>
        <dbReference type="EMBL" id="RDW65485.1"/>
    </source>
</evidence>
<dbReference type="Proteomes" id="UP000256328">
    <property type="component" value="Unassembled WGS sequence"/>
</dbReference>
<protein>
    <recommendedName>
        <fullName evidence="3">Pentatricopeptide repeat domain-containing protein</fullName>
    </recommendedName>
</protein>
<sequence>MRPALQKLLSRPSSLDLLTCLTGIDYVPLRPIRRLQKPHRSCRLYSAYALPARDMKIGHDDSLETINSEEVEIAQRQDIEQELLSRDIVVRRVESEAWPMFPGSRSADIQRHRTRRELRFLDESGNVRWTHEELVHQSNLDDHTPTRSRLVDDPNNMYDMQLWMDLLEFRERMFGIEGIKTIYKAMMERQIAIPVSGPLSNTFWNMFLELGFVQLEYLESLMHHADDLLKTSGKRWTPLYAKLLQHFLLNSQGHKALSWHRRLIDCHPPGPKGFAEMCRQVVLWNGDLTALKQVYKENNHRNTYSKIVPLLCHQDRFQLALEWHFFLLRNDDVPTTSKASDQLLHYVNSYQPAAAILVKRSLSKIADSTAEPLPNLSLSRETMNLIHGKAFHVPVKKYNDKLGARWFATTWVSLDTAINGVHALGIEAIGPLSLQAIALRELDTKKISQRIAQLRNLGISVGKSVFARAVTAFAKNDQQEYLEGLLHSDQHPDVLEDWKTQEDLLASYFRSKDWTQYNRTLAIRVIASNYLASEQPNLELRCLAAVGNFYDVLEVLQRMRENRTRLQERSIALLVRSTLRPRRRGHQPITLSRSIDDSAITVEIFKEIIFLGGSIKISHWREVIRRQGMSGELEKLYCLSAFLATWYGSSQARGTILQTHAGVVKTMARPGSSGGCLPLISTSHSLHPLRQIFSSSLQRSIVEWGFKRALQGSPAKCDHMARYISMNTDAKSDVRQIASSLQHVDVTSGITLLQKLKQCGVSIDVPAVRSAVFNRLVTYYGHGLSQRLHNRVAKAKNPLCFEEMVRQVDRAMGGKAFPRIKDLKSMVLLKSLSRSRRVLHKKERRSARRRMLKIHEH</sequence>
<evidence type="ECO:0008006" key="3">
    <source>
        <dbReference type="Google" id="ProtNLM"/>
    </source>
</evidence>
<proteinExistence type="predicted"/>
<evidence type="ECO:0000313" key="2">
    <source>
        <dbReference type="Proteomes" id="UP000256328"/>
    </source>
</evidence>
<organism evidence="1 2">
    <name type="scientific">Coleophoma crateriformis</name>
    <dbReference type="NCBI Taxonomy" id="565419"/>
    <lineage>
        <taxon>Eukaryota</taxon>
        <taxon>Fungi</taxon>
        <taxon>Dikarya</taxon>
        <taxon>Ascomycota</taxon>
        <taxon>Pezizomycotina</taxon>
        <taxon>Leotiomycetes</taxon>
        <taxon>Helotiales</taxon>
        <taxon>Dermateaceae</taxon>
        <taxon>Coleophoma</taxon>
    </lineage>
</organism>
<dbReference type="AlphaFoldDB" id="A0A3D8QUN5"/>
<dbReference type="EMBL" id="PDLN01000015">
    <property type="protein sequence ID" value="RDW65485.1"/>
    <property type="molecule type" value="Genomic_DNA"/>
</dbReference>
<accession>A0A3D8QUN5</accession>
<gene>
    <name evidence="1" type="ORF">BP5796_10177</name>
</gene>
<comment type="caution">
    <text evidence="1">The sequence shown here is derived from an EMBL/GenBank/DDBJ whole genome shotgun (WGS) entry which is preliminary data.</text>
</comment>
<keyword evidence="2" id="KW-1185">Reference proteome</keyword>
<name>A0A3D8QUN5_9HELO</name>
<reference evidence="1 2" key="1">
    <citation type="journal article" date="2018" name="IMA Fungus">
        <title>IMA Genome-F 9: Draft genome sequence of Annulohypoxylon stygium, Aspergillus mulundensis, Berkeleyomyces basicola (syn. Thielaviopsis basicola), Ceratocystis smalleyi, two Cercospora beticola strains, Coleophoma cylindrospora, Fusarium fracticaudum, Phialophora cf. hyalina, and Morchella septimelata.</title>
        <authorList>
            <person name="Wingfield B.D."/>
            <person name="Bills G.F."/>
            <person name="Dong Y."/>
            <person name="Huang W."/>
            <person name="Nel W.J."/>
            <person name="Swalarsk-Parry B.S."/>
            <person name="Vaghefi N."/>
            <person name="Wilken P.M."/>
            <person name="An Z."/>
            <person name="de Beer Z.W."/>
            <person name="De Vos L."/>
            <person name="Chen L."/>
            <person name="Duong T.A."/>
            <person name="Gao Y."/>
            <person name="Hammerbacher A."/>
            <person name="Kikkert J.R."/>
            <person name="Li Y."/>
            <person name="Li H."/>
            <person name="Li K."/>
            <person name="Li Q."/>
            <person name="Liu X."/>
            <person name="Ma X."/>
            <person name="Naidoo K."/>
            <person name="Pethybridge S.J."/>
            <person name="Sun J."/>
            <person name="Steenkamp E.T."/>
            <person name="van der Nest M.A."/>
            <person name="van Wyk S."/>
            <person name="Wingfield M.J."/>
            <person name="Xiong C."/>
            <person name="Yue Q."/>
            <person name="Zhang X."/>
        </authorList>
    </citation>
    <scope>NUCLEOTIDE SEQUENCE [LARGE SCALE GENOMIC DNA]</scope>
    <source>
        <strain evidence="1 2">BP5796</strain>
    </source>
</reference>
<dbReference type="OrthoDB" id="5366531at2759"/>